<dbReference type="OrthoDB" id="11429at2157"/>
<dbReference type="EMBL" id="CP077107">
    <property type="protein sequence ID" value="QXO94242.1"/>
    <property type="molecule type" value="Genomic_DNA"/>
</dbReference>
<dbReference type="CDD" id="cd22332">
    <property type="entry name" value="HsdR_N"/>
    <property type="match status" value="1"/>
</dbReference>
<dbReference type="AlphaFoldDB" id="A0A8F5ZE01"/>
<sequence length="51" mass="5894">MGMRSHPENNEFLVVNQFTIQEGKNHRRPDIVLFINGTPVTWLIRKGESGE</sequence>
<proteinExistence type="predicted"/>
<organism evidence="2 3">
    <name type="scientific">Methanospirillum hungatei</name>
    <dbReference type="NCBI Taxonomy" id="2203"/>
    <lineage>
        <taxon>Archaea</taxon>
        <taxon>Methanobacteriati</taxon>
        <taxon>Methanobacteriota</taxon>
        <taxon>Stenosarchaea group</taxon>
        <taxon>Methanomicrobia</taxon>
        <taxon>Methanomicrobiales</taxon>
        <taxon>Methanospirillaceae</taxon>
        <taxon>Methanospirillum</taxon>
    </lineage>
</organism>
<name>A0A8F5ZE01_METHU</name>
<protein>
    <recommendedName>
        <fullName evidence="1">Restriction endonuclease type I HsdR N-terminal domain-containing protein</fullName>
    </recommendedName>
</protein>
<gene>
    <name evidence="2" type="ORF">KSK55_13030</name>
</gene>
<dbReference type="Pfam" id="PF04313">
    <property type="entry name" value="HSDR_N"/>
    <property type="match status" value="1"/>
</dbReference>
<dbReference type="GO" id="GO:0003677">
    <property type="term" value="F:DNA binding"/>
    <property type="evidence" value="ECO:0007669"/>
    <property type="project" value="UniProtKB-KW"/>
</dbReference>
<dbReference type="GO" id="GO:0009307">
    <property type="term" value="P:DNA restriction-modification system"/>
    <property type="evidence" value="ECO:0007669"/>
    <property type="project" value="UniProtKB-KW"/>
</dbReference>
<reference evidence="2 3" key="1">
    <citation type="submission" date="2021-06" db="EMBL/GenBank/DDBJ databases">
        <title>Complete genome sequence of the secondary alcohol utilizing methanogen Methanospirillum hungatei strain GP1.</title>
        <authorList>
            <person name="Day L.A."/>
            <person name="Costa K.C."/>
        </authorList>
    </citation>
    <scope>NUCLEOTIDE SEQUENCE [LARGE SCALE GENOMIC DNA]</scope>
    <source>
        <strain evidence="2 3">GP1</strain>
    </source>
</reference>
<feature type="domain" description="Restriction endonuclease type I HsdR N-terminal" evidence="1">
    <location>
        <begin position="6"/>
        <end position="40"/>
    </location>
</feature>
<dbReference type="Proteomes" id="UP000694228">
    <property type="component" value="Chromosome"/>
</dbReference>
<dbReference type="GO" id="GO:0009035">
    <property type="term" value="F:type I site-specific deoxyribonuclease activity"/>
    <property type="evidence" value="ECO:0007669"/>
    <property type="project" value="UniProtKB-EC"/>
</dbReference>
<evidence type="ECO:0000259" key="1">
    <source>
        <dbReference type="Pfam" id="PF04313"/>
    </source>
</evidence>
<dbReference type="InterPro" id="IPR007409">
    <property type="entry name" value="Restrct_endonuc_type1_HsdR_N"/>
</dbReference>
<evidence type="ECO:0000313" key="3">
    <source>
        <dbReference type="Proteomes" id="UP000694228"/>
    </source>
</evidence>
<evidence type="ECO:0000313" key="2">
    <source>
        <dbReference type="EMBL" id="QXO94242.1"/>
    </source>
</evidence>
<accession>A0A8F5ZE01</accession>
<dbReference type="GO" id="GO:0005524">
    <property type="term" value="F:ATP binding"/>
    <property type="evidence" value="ECO:0007669"/>
    <property type="project" value="UniProtKB-KW"/>
</dbReference>